<accession>A0AAN1XRV0</accession>
<evidence type="ECO:0000313" key="2">
    <source>
        <dbReference type="Proteomes" id="UP001317532"/>
    </source>
</evidence>
<protein>
    <submittedName>
        <fullName evidence="1">Uncharacterized protein</fullName>
    </submittedName>
</protein>
<dbReference type="AlphaFoldDB" id="A0AAN1XRV0"/>
<dbReference type="Proteomes" id="UP001317532">
    <property type="component" value="Chromosome"/>
</dbReference>
<reference evidence="1 2" key="1">
    <citation type="journal article" date="2022" name="ISME Commun">
        <title>Vulcanimicrobium alpinus gen. nov. sp. nov., the first cultivated representative of the candidate phylum 'Eremiobacterota', is a metabolically versatile aerobic anoxygenic phototroph.</title>
        <authorList>
            <person name="Yabe S."/>
            <person name="Muto K."/>
            <person name="Abe K."/>
            <person name="Yokota A."/>
            <person name="Staudigel H."/>
            <person name="Tebo B.M."/>
        </authorList>
    </citation>
    <scope>NUCLEOTIDE SEQUENCE [LARGE SCALE GENOMIC DNA]</scope>
    <source>
        <strain evidence="1 2">WC8-2</strain>
    </source>
</reference>
<sequence>MPQTPKPDKVTAIYELREAAEEKARAEAALEQAPSPEARDALLDAHLYLEEKTQDALEACHECGHVHADGESHGIVTGTDDNVVHVDFRPPADAEGA</sequence>
<evidence type="ECO:0000313" key="1">
    <source>
        <dbReference type="EMBL" id="BDE04805.1"/>
    </source>
</evidence>
<proteinExistence type="predicted"/>
<keyword evidence="2" id="KW-1185">Reference proteome</keyword>
<dbReference type="RefSeq" id="WP_317995894.1">
    <property type="nucleotide sequence ID" value="NZ_AP025523.1"/>
</dbReference>
<gene>
    <name evidence="1" type="ORF">WPS_00810</name>
</gene>
<name>A0AAN1XRV0_UNVUL</name>
<dbReference type="EMBL" id="AP025523">
    <property type="protein sequence ID" value="BDE04805.1"/>
    <property type="molecule type" value="Genomic_DNA"/>
</dbReference>
<organism evidence="1 2">
    <name type="scientific">Vulcanimicrobium alpinum</name>
    <dbReference type="NCBI Taxonomy" id="3016050"/>
    <lineage>
        <taxon>Bacteria</taxon>
        <taxon>Bacillati</taxon>
        <taxon>Vulcanimicrobiota</taxon>
        <taxon>Vulcanimicrobiia</taxon>
        <taxon>Vulcanimicrobiales</taxon>
        <taxon>Vulcanimicrobiaceae</taxon>
        <taxon>Vulcanimicrobium</taxon>
    </lineage>
</organism>
<dbReference type="KEGG" id="vab:WPS_00810"/>